<sequence>MKQCTLIASPFGDILLRAEGDALTGLYFVGQKHYPDARIDNRDTQIAHVLRQTEDELAEYFAGERKVFTVNVQLSGTAFQRRVWHELVKIPYGHIESYGGLADRLGLEGNSARAVGAASGRNPVAIIVPCHRVLSVAGELTGYAGGLERKQGLLALERPAITSARQMNLFGA</sequence>
<accession>A0ABN7QXY8</accession>
<evidence type="ECO:0000256" key="3">
    <source>
        <dbReference type="ARBA" id="ARBA00022603"/>
    </source>
</evidence>
<dbReference type="PANTHER" id="PTHR10815:SF5">
    <property type="entry name" value="METHYLATED-DNA--PROTEIN-CYSTEINE METHYLTRANSFERASE"/>
    <property type="match status" value="1"/>
</dbReference>
<gene>
    <name evidence="11" type="primary">ogt_3</name>
    <name evidence="11" type="ORF">R54767_05177</name>
</gene>
<dbReference type="Gene3D" id="1.10.10.10">
    <property type="entry name" value="Winged helix-like DNA-binding domain superfamily/Winged helix DNA-binding domain"/>
    <property type="match status" value="1"/>
</dbReference>
<dbReference type="Proteomes" id="UP000789752">
    <property type="component" value="Unassembled WGS sequence"/>
</dbReference>
<comment type="miscellaneous">
    <text evidence="8">This enzyme catalyzes only one turnover and therefore is not strictly catalytic. According to one definition, an enzyme is a biocatalyst that acts repeatedly and over many reaction cycles.</text>
</comment>
<dbReference type="GO" id="GO:0032259">
    <property type="term" value="P:methylation"/>
    <property type="evidence" value="ECO:0007669"/>
    <property type="project" value="UniProtKB-KW"/>
</dbReference>
<evidence type="ECO:0000256" key="1">
    <source>
        <dbReference type="ARBA" id="ARBA00001286"/>
    </source>
</evidence>
<dbReference type="RefSeq" id="WP_228983830.1">
    <property type="nucleotide sequence ID" value="NZ_CAJQYY010000047.1"/>
</dbReference>
<proteinExistence type="inferred from homology"/>
<dbReference type="InterPro" id="IPR036631">
    <property type="entry name" value="MGMT_N_sf"/>
</dbReference>
<comment type="catalytic activity">
    <reaction evidence="7 8">
        <text>a 6-O-methyl-2'-deoxyguanosine in DNA + L-cysteinyl-[protein] = S-methyl-L-cysteinyl-[protein] + a 2'-deoxyguanosine in DNA</text>
        <dbReference type="Rhea" id="RHEA:24000"/>
        <dbReference type="Rhea" id="RHEA-COMP:10131"/>
        <dbReference type="Rhea" id="RHEA-COMP:10132"/>
        <dbReference type="Rhea" id="RHEA-COMP:11367"/>
        <dbReference type="Rhea" id="RHEA-COMP:11368"/>
        <dbReference type="ChEBI" id="CHEBI:29950"/>
        <dbReference type="ChEBI" id="CHEBI:82612"/>
        <dbReference type="ChEBI" id="CHEBI:85445"/>
        <dbReference type="ChEBI" id="CHEBI:85448"/>
        <dbReference type="EC" id="2.1.1.63"/>
    </reaction>
</comment>
<evidence type="ECO:0000313" key="11">
    <source>
        <dbReference type="EMBL" id="CAG4925279.1"/>
    </source>
</evidence>
<keyword evidence="2 8" id="KW-0963">Cytoplasm</keyword>
<protein>
    <recommendedName>
        <fullName evidence="8">Methylated-DNA--protein-cysteine methyltransferase</fullName>
        <ecNumber evidence="8">2.1.1.63</ecNumber>
    </recommendedName>
    <alternativeName>
        <fullName evidence="8">6-O-methylguanine-DNA methyltransferase</fullName>
        <shortName evidence="8">MGMT</shortName>
    </alternativeName>
    <alternativeName>
        <fullName evidence="8">O-6-methylguanine-DNA-alkyltransferase</fullName>
    </alternativeName>
</protein>
<dbReference type="NCBIfam" id="TIGR00589">
    <property type="entry name" value="ogt"/>
    <property type="match status" value="1"/>
</dbReference>
<dbReference type="InterPro" id="IPR023546">
    <property type="entry name" value="MGMT"/>
</dbReference>
<keyword evidence="5 8" id="KW-0227">DNA damage</keyword>
<dbReference type="InterPro" id="IPR001497">
    <property type="entry name" value="MethylDNA_cys_MeTrfase_AS"/>
</dbReference>
<dbReference type="InterPro" id="IPR036388">
    <property type="entry name" value="WH-like_DNA-bd_sf"/>
</dbReference>
<feature type="active site" description="Nucleophile; methyl group acceptor" evidence="8">
    <location>
        <position position="130"/>
    </location>
</feature>
<feature type="domain" description="Methylguanine DNA methyltransferase ribonuclease-like" evidence="10">
    <location>
        <begin position="4"/>
        <end position="73"/>
    </location>
</feature>
<evidence type="ECO:0000256" key="7">
    <source>
        <dbReference type="ARBA" id="ARBA00049348"/>
    </source>
</evidence>
<dbReference type="EMBL" id="CAJQYY010000047">
    <property type="protein sequence ID" value="CAG4925279.1"/>
    <property type="molecule type" value="Genomic_DNA"/>
</dbReference>
<evidence type="ECO:0000256" key="5">
    <source>
        <dbReference type="ARBA" id="ARBA00022763"/>
    </source>
</evidence>
<comment type="function">
    <text evidence="8">Involved in the cellular defense against the biological effects of O6-methylguanine (O6-MeG) and O4-methylthymine (O4-MeT) in DNA. Repairs the methylated nucleobase in DNA by stoichiometrically transferring the methyl group to a cysteine residue in the enzyme. This is a suicide reaction: the enzyme is irreversibly inactivated.</text>
</comment>
<evidence type="ECO:0000256" key="4">
    <source>
        <dbReference type="ARBA" id="ARBA00022679"/>
    </source>
</evidence>
<keyword evidence="3 8" id="KW-0489">Methyltransferase</keyword>
<comment type="caution">
    <text evidence="11">The sequence shown here is derived from an EMBL/GenBank/DDBJ whole genome shotgun (WGS) entry which is preliminary data.</text>
</comment>
<evidence type="ECO:0000313" key="12">
    <source>
        <dbReference type="Proteomes" id="UP000789752"/>
    </source>
</evidence>
<evidence type="ECO:0000256" key="2">
    <source>
        <dbReference type="ARBA" id="ARBA00022490"/>
    </source>
</evidence>
<dbReference type="InterPro" id="IPR008332">
    <property type="entry name" value="MethylG_MeTrfase_N"/>
</dbReference>
<keyword evidence="4 8" id="KW-0808">Transferase</keyword>
<comment type="subcellular location">
    <subcellularLocation>
        <location evidence="8">Cytoplasm</location>
    </subcellularLocation>
</comment>
<reference evidence="11 12" key="1">
    <citation type="submission" date="2021-04" db="EMBL/GenBank/DDBJ databases">
        <authorList>
            <person name="Vanwijnsberghe S."/>
        </authorList>
    </citation>
    <scope>NUCLEOTIDE SEQUENCE [LARGE SCALE GENOMIC DNA]</scope>
    <source>
        <strain evidence="11 12">LMG 32171</strain>
    </source>
</reference>
<comment type="similarity">
    <text evidence="8">Belongs to the MGMT family.</text>
</comment>
<dbReference type="GO" id="GO:0003908">
    <property type="term" value="F:methylated-DNA-[protein]-cysteine S-methyltransferase activity"/>
    <property type="evidence" value="ECO:0007669"/>
    <property type="project" value="UniProtKB-EC"/>
</dbReference>
<name>A0ABN7QXY8_9BURK</name>
<dbReference type="InterPro" id="IPR036217">
    <property type="entry name" value="MethylDNA_cys_MeTrfase_DNAb"/>
</dbReference>
<dbReference type="SUPFAM" id="SSF46767">
    <property type="entry name" value="Methylated DNA-protein cysteine methyltransferase, C-terminal domain"/>
    <property type="match status" value="1"/>
</dbReference>
<dbReference type="CDD" id="cd06445">
    <property type="entry name" value="ATase"/>
    <property type="match status" value="1"/>
</dbReference>
<comment type="catalytic activity">
    <reaction evidence="1 8">
        <text>a 4-O-methyl-thymidine in DNA + L-cysteinyl-[protein] = a thymidine in DNA + S-methyl-L-cysteinyl-[protein]</text>
        <dbReference type="Rhea" id="RHEA:53428"/>
        <dbReference type="Rhea" id="RHEA-COMP:10131"/>
        <dbReference type="Rhea" id="RHEA-COMP:10132"/>
        <dbReference type="Rhea" id="RHEA-COMP:13555"/>
        <dbReference type="Rhea" id="RHEA-COMP:13556"/>
        <dbReference type="ChEBI" id="CHEBI:29950"/>
        <dbReference type="ChEBI" id="CHEBI:82612"/>
        <dbReference type="ChEBI" id="CHEBI:137386"/>
        <dbReference type="ChEBI" id="CHEBI:137387"/>
        <dbReference type="EC" id="2.1.1.63"/>
    </reaction>
</comment>
<evidence type="ECO:0000256" key="6">
    <source>
        <dbReference type="ARBA" id="ARBA00023204"/>
    </source>
</evidence>
<dbReference type="Pfam" id="PF01035">
    <property type="entry name" value="DNA_binding_1"/>
    <property type="match status" value="1"/>
</dbReference>
<dbReference type="Gene3D" id="3.30.160.70">
    <property type="entry name" value="Methylated DNA-protein cysteine methyltransferase domain"/>
    <property type="match status" value="1"/>
</dbReference>
<dbReference type="PANTHER" id="PTHR10815">
    <property type="entry name" value="METHYLATED-DNA--PROTEIN-CYSTEINE METHYLTRANSFERASE"/>
    <property type="match status" value="1"/>
</dbReference>
<dbReference type="EC" id="2.1.1.63" evidence="8"/>
<evidence type="ECO:0000259" key="10">
    <source>
        <dbReference type="Pfam" id="PF02870"/>
    </source>
</evidence>
<dbReference type="PROSITE" id="PS00374">
    <property type="entry name" value="MGMT"/>
    <property type="match status" value="1"/>
</dbReference>
<organism evidence="11 12">
    <name type="scientific">Paraburkholderia gardini</name>
    <dbReference type="NCBI Taxonomy" id="2823469"/>
    <lineage>
        <taxon>Bacteria</taxon>
        <taxon>Pseudomonadati</taxon>
        <taxon>Pseudomonadota</taxon>
        <taxon>Betaproteobacteria</taxon>
        <taxon>Burkholderiales</taxon>
        <taxon>Burkholderiaceae</taxon>
        <taxon>Paraburkholderia</taxon>
    </lineage>
</organism>
<keyword evidence="12" id="KW-1185">Reference proteome</keyword>
<feature type="domain" description="Methylated-DNA-[protein]-cysteine S-methyltransferase DNA binding" evidence="9">
    <location>
        <begin position="78"/>
        <end position="158"/>
    </location>
</feature>
<keyword evidence="6 8" id="KW-0234">DNA repair</keyword>
<dbReference type="SUPFAM" id="SSF53155">
    <property type="entry name" value="Methylated DNA-protein cysteine methyltransferase domain"/>
    <property type="match status" value="1"/>
</dbReference>
<dbReference type="InterPro" id="IPR014048">
    <property type="entry name" value="MethylDNA_cys_MeTrfase_DNA-bd"/>
</dbReference>
<evidence type="ECO:0000259" key="9">
    <source>
        <dbReference type="Pfam" id="PF01035"/>
    </source>
</evidence>
<dbReference type="Pfam" id="PF02870">
    <property type="entry name" value="Methyltransf_1N"/>
    <property type="match status" value="1"/>
</dbReference>
<dbReference type="HAMAP" id="MF_00772">
    <property type="entry name" value="OGT"/>
    <property type="match status" value="1"/>
</dbReference>
<evidence type="ECO:0000256" key="8">
    <source>
        <dbReference type="HAMAP-Rule" id="MF_00772"/>
    </source>
</evidence>